<evidence type="ECO:0000256" key="5">
    <source>
        <dbReference type="SAM" id="MobiDB-lite"/>
    </source>
</evidence>
<dbReference type="CDD" id="cd06502">
    <property type="entry name" value="TA_like"/>
    <property type="match status" value="1"/>
</dbReference>
<dbReference type="STRING" id="418459.E3L0U9"/>
<dbReference type="InterPro" id="IPR023603">
    <property type="entry name" value="Low_specificity_L-TA-like"/>
</dbReference>
<dbReference type="eggNOG" id="KOG1368">
    <property type="taxonomic scope" value="Eukaryota"/>
</dbReference>
<dbReference type="GO" id="GO:0006567">
    <property type="term" value="P:L-threonine catabolic process"/>
    <property type="evidence" value="ECO:0000318"/>
    <property type="project" value="GO_Central"/>
</dbReference>
<proteinExistence type="inferred from homology"/>
<dbReference type="FunCoup" id="E3L0U9">
    <property type="interactions" value="331"/>
</dbReference>
<dbReference type="InterPro" id="IPR015421">
    <property type="entry name" value="PyrdxlP-dep_Trfase_major"/>
</dbReference>
<evidence type="ECO:0000256" key="2">
    <source>
        <dbReference type="ARBA" id="ARBA00006966"/>
    </source>
</evidence>
<dbReference type="OrthoDB" id="10261951at2759"/>
<evidence type="ECO:0000256" key="3">
    <source>
        <dbReference type="ARBA" id="ARBA00022898"/>
    </source>
</evidence>
<dbReference type="Gene3D" id="3.40.640.10">
    <property type="entry name" value="Type I PLP-dependent aspartate aminotransferase-like (Major domain)"/>
    <property type="match status" value="1"/>
</dbReference>
<comment type="cofactor">
    <cofactor evidence="1">
        <name>pyridoxal 5'-phosphate</name>
        <dbReference type="ChEBI" id="CHEBI:597326"/>
    </cofactor>
</comment>
<evidence type="ECO:0000256" key="4">
    <source>
        <dbReference type="ARBA" id="ARBA00023239"/>
    </source>
</evidence>
<organism evidence="7 8">
    <name type="scientific">Puccinia graminis f. sp. tritici (strain CRL 75-36-700-3 / race SCCL)</name>
    <name type="common">Black stem rust fungus</name>
    <dbReference type="NCBI Taxonomy" id="418459"/>
    <lineage>
        <taxon>Eukaryota</taxon>
        <taxon>Fungi</taxon>
        <taxon>Dikarya</taxon>
        <taxon>Basidiomycota</taxon>
        <taxon>Pucciniomycotina</taxon>
        <taxon>Pucciniomycetes</taxon>
        <taxon>Pucciniales</taxon>
        <taxon>Pucciniaceae</taxon>
        <taxon>Puccinia</taxon>
    </lineage>
</organism>
<dbReference type="FunFam" id="3.40.640.10:FF:000030">
    <property type="entry name" value="Low-specificity L-threonine aldolase"/>
    <property type="match status" value="1"/>
</dbReference>
<accession>E3L0U9</accession>
<dbReference type="Gene3D" id="3.90.1150.10">
    <property type="entry name" value="Aspartate Aminotransferase, domain 1"/>
    <property type="match status" value="1"/>
</dbReference>
<dbReference type="PANTHER" id="PTHR48097:SF9">
    <property type="entry name" value="L-THREONINE ALDOLASE"/>
    <property type="match status" value="1"/>
</dbReference>
<dbReference type="InParanoid" id="E3L0U9"/>
<dbReference type="HOGENOM" id="CLU_029381_1_1_1"/>
<dbReference type="RefSeq" id="XP_003334593.2">
    <property type="nucleotide sequence ID" value="XM_003334545.2"/>
</dbReference>
<feature type="region of interest" description="Disordered" evidence="5">
    <location>
        <begin position="607"/>
        <end position="632"/>
    </location>
</feature>
<dbReference type="InterPro" id="IPR015424">
    <property type="entry name" value="PyrdxlP-dep_Trfase"/>
</dbReference>
<sequence>MHLIRAIFSSIHPTYSLYGNVVGPKTRPDIYHQGATATKGNHNMVALQYGLLNLQEQVFCSNSSCPYPAFHRQVSGSAASIIAHRQLFHHPVFSHGCTPDRGTPLSSSSAQVFPSETNLPIIFLQAQLEIIPEVLSPSHIPIRDTQKNSRRILIVLHSNRDLLRNRLLVFIWYPIDTSQFDPRSPESFKSNQERERVMAIDCEAGTQTASEMANDLSSHLTIQNTNGQMNHGQANGKKNPLKTNNSYVQLNLPTGGYREPESNEEKRRLISRDFRSDTMTAPTEEMFEFMKNASIGDDVYGEDAMTNRFQEKIARLTGKEAAAFCVSGTMTNQLAIRTWLTQPPHSVLCDSRAHIHNYEAGGIAFHSQATTIPVKPKNEHTLTLEDVQESIILGDDIHYAPTKLVCLENTIRGLVHPLEEMRRIRDFCHENEVITHCDGARIWEASAKTGHSIAELCEPFDSVSLCLSKGLGAPIGSVLVGPHEFIKKVRWFRKMFGGGIRQCGSIVAAADFCVTSNFPRLAETHRLARYLADQLVALGVRIAFPVETNHVFIDPSPIGIEIEELSRRALEELQIRISGARLIVHIQVSRQAVEELVGLVRRMKSSSAPSDSVSEEDEPGLSILTMSTTHRT</sequence>
<dbReference type="PANTHER" id="PTHR48097">
    <property type="entry name" value="L-THREONINE ALDOLASE-RELATED"/>
    <property type="match status" value="1"/>
</dbReference>
<protein>
    <submittedName>
        <fullName evidence="7">Threonine aldolase</fullName>
    </submittedName>
</protein>
<dbReference type="Proteomes" id="UP000008783">
    <property type="component" value="Unassembled WGS sequence"/>
</dbReference>
<evidence type="ECO:0000313" key="7">
    <source>
        <dbReference type="EMBL" id="EFP90174.2"/>
    </source>
</evidence>
<dbReference type="GO" id="GO:0008732">
    <property type="term" value="F:L-allo-threonine aldolase activity"/>
    <property type="evidence" value="ECO:0000318"/>
    <property type="project" value="GO_Central"/>
</dbReference>
<keyword evidence="4" id="KW-0456">Lyase</keyword>
<dbReference type="KEGG" id="pgr:PGTG_16452"/>
<dbReference type="GeneID" id="10546234"/>
<dbReference type="SUPFAM" id="SSF53383">
    <property type="entry name" value="PLP-dependent transferases"/>
    <property type="match status" value="1"/>
</dbReference>
<dbReference type="GO" id="GO:0005829">
    <property type="term" value="C:cytosol"/>
    <property type="evidence" value="ECO:0000318"/>
    <property type="project" value="GO_Central"/>
</dbReference>
<dbReference type="InterPro" id="IPR001597">
    <property type="entry name" value="ArAA_b-elim_lyase/Thr_aldolase"/>
</dbReference>
<name>E3L0U9_PUCGT</name>
<feature type="domain" description="Aromatic amino acid beta-eliminating lyase/threonine aldolase" evidence="6">
    <location>
        <begin position="273"/>
        <end position="554"/>
    </location>
</feature>
<dbReference type="Pfam" id="PF01212">
    <property type="entry name" value="Beta_elim_lyase"/>
    <property type="match status" value="1"/>
</dbReference>
<keyword evidence="8" id="KW-1185">Reference proteome</keyword>
<dbReference type="InterPro" id="IPR015422">
    <property type="entry name" value="PyrdxlP-dep_Trfase_small"/>
</dbReference>
<dbReference type="GO" id="GO:0006545">
    <property type="term" value="P:glycine biosynthetic process"/>
    <property type="evidence" value="ECO:0000318"/>
    <property type="project" value="GO_Central"/>
</dbReference>
<dbReference type="EMBL" id="DS178330">
    <property type="protein sequence ID" value="EFP90174.2"/>
    <property type="molecule type" value="Genomic_DNA"/>
</dbReference>
<evidence type="ECO:0000313" key="8">
    <source>
        <dbReference type="Proteomes" id="UP000008783"/>
    </source>
</evidence>
<dbReference type="NCBIfam" id="NF041359">
    <property type="entry name" value="GntG_guanitoxin"/>
    <property type="match status" value="1"/>
</dbReference>
<evidence type="ECO:0000256" key="1">
    <source>
        <dbReference type="ARBA" id="ARBA00001933"/>
    </source>
</evidence>
<gene>
    <name evidence="7" type="ORF">PGTG_16452</name>
</gene>
<dbReference type="AlphaFoldDB" id="E3L0U9"/>
<dbReference type="VEuPathDB" id="FungiDB:PGTG_16452"/>
<reference evidence="8" key="2">
    <citation type="journal article" date="2011" name="Proc. Natl. Acad. Sci. U.S.A.">
        <title>Obligate biotrophy features unraveled by the genomic analysis of rust fungi.</title>
        <authorList>
            <person name="Duplessis S."/>
            <person name="Cuomo C.A."/>
            <person name="Lin Y.-C."/>
            <person name="Aerts A."/>
            <person name="Tisserant E."/>
            <person name="Veneault-Fourrey C."/>
            <person name="Joly D.L."/>
            <person name="Hacquard S."/>
            <person name="Amselem J."/>
            <person name="Cantarel B.L."/>
            <person name="Chiu R."/>
            <person name="Coutinho P.M."/>
            <person name="Feau N."/>
            <person name="Field M."/>
            <person name="Frey P."/>
            <person name="Gelhaye E."/>
            <person name="Goldberg J."/>
            <person name="Grabherr M.G."/>
            <person name="Kodira C.D."/>
            <person name="Kohler A."/>
            <person name="Kuees U."/>
            <person name="Lindquist E.A."/>
            <person name="Lucas S.M."/>
            <person name="Mago R."/>
            <person name="Mauceli E."/>
            <person name="Morin E."/>
            <person name="Murat C."/>
            <person name="Pangilinan J.L."/>
            <person name="Park R."/>
            <person name="Pearson M."/>
            <person name="Quesneville H."/>
            <person name="Rouhier N."/>
            <person name="Sakthikumar S."/>
            <person name="Salamov A.A."/>
            <person name="Schmutz J."/>
            <person name="Selles B."/>
            <person name="Shapiro H."/>
            <person name="Tanguay P."/>
            <person name="Tuskan G.A."/>
            <person name="Henrissat B."/>
            <person name="Van de Peer Y."/>
            <person name="Rouze P."/>
            <person name="Ellis J.G."/>
            <person name="Dodds P.N."/>
            <person name="Schein J.E."/>
            <person name="Zhong S."/>
            <person name="Hamelin R.C."/>
            <person name="Grigoriev I.V."/>
            <person name="Szabo L.J."/>
            <person name="Martin F."/>
        </authorList>
    </citation>
    <scope>NUCLEOTIDE SEQUENCE [LARGE SCALE GENOMIC DNA]</scope>
    <source>
        <strain evidence="8">CRL 75-36-700-3 / race SCCL</strain>
    </source>
</reference>
<reference key="1">
    <citation type="submission" date="2007-01" db="EMBL/GenBank/DDBJ databases">
        <title>The Genome Sequence of Puccinia graminis f. sp. tritici Strain CRL 75-36-700-3.</title>
        <authorList>
            <consortium name="The Broad Institute Genome Sequencing Platform"/>
            <person name="Birren B."/>
            <person name="Lander E."/>
            <person name="Galagan J."/>
            <person name="Nusbaum C."/>
            <person name="Devon K."/>
            <person name="Cuomo C."/>
            <person name="Jaffe D."/>
            <person name="Butler J."/>
            <person name="Alvarez P."/>
            <person name="Gnerre S."/>
            <person name="Grabherr M."/>
            <person name="Mauceli E."/>
            <person name="Brockman W."/>
            <person name="Young S."/>
            <person name="LaButti K."/>
            <person name="Sykes S."/>
            <person name="DeCaprio D."/>
            <person name="Crawford M."/>
            <person name="Koehrsen M."/>
            <person name="Engels R."/>
            <person name="Montgomery P."/>
            <person name="Pearson M."/>
            <person name="Howarth C."/>
            <person name="Larson L."/>
            <person name="White J."/>
            <person name="Zeng Q."/>
            <person name="Kodira C."/>
            <person name="Yandava C."/>
            <person name="Alvarado L."/>
            <person name="O'Leary S."/>
            <person name="Szabo L."/>
            <person name="Dean R."/>
            <person name="Schein J."/>
        </authorList>
    </citation>
    <scope>NUCLEOTIDE SEQUENCE</scope>
    <source>
        <strain>CRL 75-36-700-3</strain>
    </source>
</reference>
<keyword evidence="3" id="KW-0663">Pyridoxal phosphate</keyword>
<evidence type="ECO:0000259" key="6">
    <source>
        <dbReference type="Pfam" id="PF01212"/>
    </source>
</evidence>
<comment type="similarity">
    <text evidence="2">Belongs to the threonine aldolase family.</text>
</comment>